<proteinExistence type="inferred from homology"/>
<reference evidence="10" key="2">
    <citation type="submission" date="2023-06" db="EMBL/GenBank/DDBJ databases">
        <authorList>
            <consortium name="PulseNet: The National Subtyping Network for Foodborne Disease Surveillance"/>
        </authorList>
    </citation>
    <scope>NUCLEOTIDE SEQUENCE</scope>
    <source>
        <strain evidence="10">PNUSAC035917</strain>
    </source>
</reference>
<dbReference type="RefSeq" id="WP_002894094.1">
    <property type="nucleotide sequence ID" value="NZ_CAJGXZ010000059.1"/>
</dbReference>
<feature type="transmembrane region" description="Helical" evidence="7">
    <location>
        <begin position="356"/>
        <end position="384"/>
    </location>
</feature>
<comment type="caution">
    <text evidence="9">The sequence shown here is derived from an EMBL/GenBank/DDBJ whole genome shotgun (WGS) entry which is preliminary data.</text>
</comment>
<evidence type="ECO:0000256" key="7">
    <source>
        <dbReference type="SAM" id="Phobius"/>
    </source>
</evidence>
<evidence type="ECO:0000256" key="3">
    <source>
        <dbReference type="ARBA" id="ARBA00022475"/>
    </source>
</evidence>
<evidence type="ECO:0000313" key="11">
    <source>
        <dbReference type="Proteomes" id="UP000335162"/>
    </source>
</evidence>
<feature type="domain" description="Type II secretion system protein GspF" evidence="8">
    <location>
        <begin position="60"/>
        <end position="179"/>
    </location>
</feature>
<feature type="domain" description="Type II secretion system protein GspF" evidence="8">
    <location>
        <begin position="260"/>
        <end position="382"/>
    </location>
</feature>
<keyword evidence="4 7" id="KW-0812">Transmembrane</keyword>
<dbReference type="AlphaFoldDB" id="A0A1J6L696"/>
<evidence type="ECO:0000313" key="9">
    <source>
        <dbReference type="EMBL" id="EAL3735984.1"/>
    </source>
</evidence>
<evidence type="ECO:0000256" key="2">
    <source>
        <dbReference type="ARBA" id="ARBA00005745"/>
    </source>
</evidence>
<keyword evidence="6 7" id="KW-0472">Membrane</keyword>
<protein>
    <submittedName>
        <fullName evidence="9">Type II secretion system F family protein</fullName>
    </submittedName>
</protein>
<keyword evidence="3" id="KW-1003">Cell membrane</keyword>
<comment type="subcellular location">
    <subcellularLocation>
        <location evidence="1">Cell membrane</location>
        <topology evidence="1">Multi-pass membrane protein</topology>
    </subcellularLocation>
</comment>
<dbReference type="InterPro" id="IPR018076">
    <property type="entry name" value="T2SS_GspF_dom"/>
</dbReference>
<organism evidence="9 11">
    <name type="scientific">Campylobacter jejuni</name>
    <dbReference type="NCBI Taxonomy" id="197"/>
    <lineage>
        <taxon>Bacteria</taxon>
        <taxon>Pseudomonadati</taxon>
        <taxon>Campylobacterota</taxon>
        <taxon>Epsilonproteobacteria</taxon>
        <taxon>Campylobacterales</taxon>
        <taxon>Campylobacteraceae</taxon>
        <taxon>Campylobacter</taxon>
    </lineage>
</organism>
<evidence type="ECO:0000256" key="6">
    <source>
        <dbReference type="ARBA" id="ARBA00023136"/>
    </source>
</evidence>
<name>A0A1J6L696_CAMJU</name>
<dbReference type="EMBL" id="ABMIIH010000006">
    <property type="protein sequence ID" value="ELD5187012.1"/>
    <property type="molecule type" value="Genomic_DNA"/>
</dbReference>
<comment type="similarity">
    <text evidence="2">Belongs to the GSP F family.</text>
</comment>
<evidence type="ECO:0000313" key="10">
    <source>
        <dbReference type="EMBL" id="ELD5187012.1"/>
    </source>
</evidence>
<accession>A0A1J6L696</accession>
<feature type="transmembrane region" description="Helical" evidence="7">
    <location>
        <begin position="158"/>
        <end position="178"/>
    </location>
</feature>
<dbReference type="Pfam" id="PF00482">
    <property type="entry name" value="T2SSF"/>
    <property type="match status" value="2"/>
</dbReference>
<evidence type="ECO:0000256" key="1">
    <source>
        <dbReference type="ARBA" id="ARBA00004651"/>
    </source>
</evidence>
<dbReference type="InterPro" id="IPR003004">
    <property type="entry name" value="GspF/PilC"/>
</dbReference>
<reference evidence="9 11" key="1">
    <citation type="submission" date="2018-05" db="EMBL/GenBank/DDBJ databases">
        <authorList>
            <consortium name="NARMS: The National Antimicrobial Resistance Monitoring System"/>
        </authorList>
    </citation>
    <scope>NUCLEOTIDE SEQUENCE [LARGE SCALE GENOMIC DNA]</scope>
    <source>
        <strain evidence="9 11">FSIS1607212</strain>
    </source>
</reference>
<evidence type="ECO:0000256" key="4">
    <source>
        <dbReference type="ARBA" id="ARBA00022692"/>
    </source>
</evidence>
<sequence length="393" mass="45736">MKFYEVEFLKNNQNYTKTIKAENLNIAQTKALSKNWKIIDIKEIQKSNFQRLKDENFILFFKELALLCEVGLSVQEAIKELYLMHSCKIMKKILDNLILAQNLNQAFENANFGLNRAELALIKTAEKTGKISEVFSQISKLREKSLESQKQLKKAFRYPTLVFLSIIGAFLFLMLFVVPNFKDLFENLGASLPFITHVMLEIYNFLDSYGIFCIFLFVVFIVMLILAYKNFHSFAFSCDFLFLKIPLISRLIIYNQNYYFFMVFSLLLKNGISISKAFDLAIIGLENKFLIFQYKKLFSFIDSGLELSQAFKKIDIFDSLVFSMLSVAMKSGRLEVLSEEIAKYYQQKSENLMDRFLVFLEPMMTLFVAFLVLFLALGIFLPMWELSSGVNFN</sequence>
<feature type="transmembrane region" description="Helical" evidence="7">
    <location>
        <begin position="209"/>
        <end position="227"/>
    </location>
</feature>
<keyword evidence="5 7" id="KW-1133">Transmembrane helix</keyword>
<dbReference type="Proteomes" id="UP000335162">
    <property type="component" value="Unassembled WGS sequence"/>
</dbReference>
<dbReference type="Gene3D" id="1.20.81.30">
    <property type="entry name" value="Type II secretion system (T2SS), domain F"/>
    <property type="match status" value="2"/>
</dbReference>
<evidence type="ECO:0000259" key="8">
    <source>
        <dbReference type="Pfam" id="PF00482"/>
    </source>
</evidence>
<dbReference type="PRINTS" id="PR00812">
    <property type="entry name" value="BCTERIALGSPF"/>
</dbReference>
<dbReference type="PANTHER" id="PTHR30012">
    <property type="entry name" value="GENERAL SECRETION PATHWAY PROTEIN"/>
    <property type="match status" value="1"/>
</dbReference>
<evidence type="ECO:0000256" key="5">
    <source>
        <dbReference type="ARBA" id="ARBA00022989"/>
    </source>
</evidence>
<dbReference type="Proteomes" id="UP001183411">
    <property type="component" value="Unassembled WGS sequence"/>
</dbReference>
<dbReference type="GO" id="GO:0005886">
    <property type="term" value="C:plasma membrane"/>
    <property type="evidence" value="ECO:0007669"/>
    <property type="project" value="UniProtKB-SubCell"/>
</dbReference>
<dbReference type="EMBL" id="AACNRY010000022">
    <property type="protein sequence ID" value="EAL3735984.1"/>
    <property type="molecule type" value="Genomic_DNA"/>
</dbReference>
<dbReference type="InterPro" id="IPR042094">
    <property type="entry name" value="T2SS_GspF_sf"/>
</dbReference>
<gene>
    <name evidence="9" type="ORF">BFD99_08400</name>
    <name evidence="10" type="ORF">QQI97_001186</name>
</gene>
<dbReference type="PANTHER" id="PTHR30012:SF0">
    <property type="entry name" value="TYPE II SECRETION SYSTEM PROTEIN F-RELATED"/>
    <property type="match status" value="1"/>
</dbReference>